<dbReference type="InterPro" id="IPR035421">
    <property type="entry name" value="Terminase_6C"/>
</dbReference>
<evidence type="ECO:0000259" key="3">
    <source>
        <dbReference type="Pfam" id="PF17289"/>
    </source>
</evidence>
<proteinExistence type="predicted"/>
<evidence type="ECO:0000256" key="2">
    <source>
        <dbReference type="SAM" id="MobiDB-lite"/>
    </source>
</evidence>
<feature type="region of interest" description="Disordered" evidence="2">
    <location>
        <begin position="69"/>
        <end position="99"/>
    </location>
</feature>
<dbReference type="AlphaFoldDB" id="X1HFW9"/>
<sequence>GSSGVDVIDHYTRKVLVGFPFYPDKVTGSKADRATPLSSTAEAGNVYLVPGTWNIEGYLDEMESFPEAEHKDRVDASSGAHRMLASRGTVEALTGRRPR</sequence>
<dbReference type="EMBL" id="BARU01020759">
    <property type="protein sequence ID" value="GAH52724.1"/>
    <property type="molecule type" value="Genomic_DNA"/>
</dbReference>
<accession>X1HFW9</accession>
<keyword evidence="1" id="KW-1188">Viral release from host cell</keyword>
<protein>
    <recommendedName>
        <fullName evidence="3">Terminase large subunit gp17-like C-terminal domain-containing protein</fullName>
    </recommendedName>
</protein>
<feature type="domain" description="Terminase large subunit gp17-like C-terminal" evidence="3">
    <location>
        <begin position="3"/>
        <end position="83"/>
    </location>
</feature>
<reference evidence="4" key="1">
    <citation type="journal article" date="2014" name="Front. Microbiol.">
        <title>High frequency of phylogenetically diverse reductive dehalogenase-homologous genes in deep subseafloor sedimentary metagenomes.</title>
        <authorList>
            <person name="Kawai M."/>
            <person name="Futagami T."/>
            <person name="Toyoda A."/>
            <person name="Takaki Y."/>
            <person name="Nishi S."/>
            <person name="Hori S."/>
            <person name="Arai W."/>
            <person name="Tsubouchi T."/>
            <person name="Morono Y."/>
            <person name="Uchiyama I."/>
            <person name="Ito T."/>
            <person name="Fujiyama A."/>
            <person name="Inagaki F."/>
            <person name="Takami H."/>
        </authorList>
    </citation>
    <scope>NUCLEOTIDE SEQUENCE</scope>
    <source>
        <strain evidence="4">Expedition CK06-06</strain>
    </source>
</reference>
<dbReference type="Pfam" id="PF17289">
    <property type="entry name" value="Terminase_6C"/>
    <property type="match status" value="1"/>
</dbReference>
<feature type="non-terminal residue" evidence="4">
    <location>
        <position position="1"/>
    </location>
</feature>
<evidence type="ECO:0000256" key="1">
    <source>
        <dbReference type="ARBA" id="ARBA00022612"/>
    </source>
</evidence>
<organism evidence="4">
    <name type="scientific">marine sediment metagenome</name>
    <dbReference type="NCBI Taxonomy" id="412755"/>
    <lineage>
        <taxon>unclassified sequences</taxon>
        <taxon>metagenomes</taxon>
        <taxon>ecological metagenomes</taxon>
    </lineage>
</organism>
<gene>
    <name evidence="4" type="ORF">S03H2_34048</name>
</gene>
<comment type="caution">
    <text evidence="4">The sequence shown here is derived from an EMBL/GenBank/DDBJ whole genome shotgun (WGS) entry which is preliminary data.</text>
</comment>
<name>X1HFW9_9ZZZZ</name>
<evidence type="ECO:0000313" key="4">
    <source>
        <dbReference type="EMBL" id="GAH52724.1"/>
    </source>
</evidence>